<accession>A0ABR2YI15</accession>
<proteinExistence type="predicted"/>
<sequence>MTGPSGPVPDVKELPCSPKSCPNGPFSGSEVSFAVSAEACHWLGVLNAVHAVLETNLMVAPFASMDLRIQGFDEHVQGMGLEPVPKKVNFDLDPLLDSLTPSERLKEGVKLLLFEKYGLMQRSQDGILKALERVDWIQYNLPLEGIVKHADGSATLKFAPTAKLVKSAVENVLQRLKQSRPLAMQSPFEQRMACLSHISKSIAGIVCSSENADFQEQALHLANSSLEELPIKIQACLEHIALDVVAAAANNGQAAVLQGSDSDVQM</sequence>
<name>A0ABR2YI15_9CHLO</name>
<comment type="caution">
    <text evidence="1">The sequence shown here is derived from an EMBL/GenBank/DDBJ whole genome shotgun (WGS) entry which is preliminary data.</text>
</comment>
<organism evidence="1 2">
    <name type="scientific">Coccomyxa subellipsoidea</name>
    <dbReference type="NCBI Taxonomy" id="248742"/>
    <lineage>
        <taxon>Eukaryota</taxon>
        <taxon>Viridiplantae</taxon>
        <taxon>Chlorophyta</taxon>
        <taxon>core chlorophytes</taxon>
        <taxon>Trebouxiophyceae</taxon>
        <taxon>Trebouxiophyceae incertae sedis</taxon>
        <taxon>Coccomyxaceae</taxon>
        <taxon>Coccomyxa</taxon>
    </lineage>
</organism>
<reference evidence="1 2" key="1">
    <citation type="journal article" date="2024" name="Nat. Commun.">
        <title>Phylogenomics reveals the evolutionary origins of lichenization in chlorophyte algae.</title>
        <authorList>
            <person name="Puginier C."/>
            <person name="Libourel C."/>
            <person name="Otte J."/>
            <person name="Skaloud P."/>
            <person name="Haon M."/>
            <person name="Grisel S."/>
            <person name="Petersen M."/>
            <person name="Berrin J.G."/>
            <person name="Delaux P.M."/>
            <person name="Dal Grande F."/>
            <person name="Keller J."/>
        </authorList>
    </citation>
    <scope>NUCLEOTIDE SEQUENCE [LARGE SCALE GENOMIC DNA]</scope>
    <source>
        <strain evidence="1 2">SAG 216-7</strain>
    </source>
</reference>
<dbReference type="PANTHER" id="PTHR36722">
    <property type="entry name" value="TYPE 2 DNA TOPOISOMERASE 6 SUBUNIT B-LIKE"/>
    <property type="match status" value="1"/>
</dbReference>
<keyword evidence="2" id="KW-1185">Reference proteome</keyword>
<dbReference type="Proteomes" id="UP001491310">
    <property type="component" value="Unassembled WGS sequence"/>
</dbReference>
<dbReference type="PANTHER" id="PTHR36722:SF1">
    <property type="entry name" value="TYPE 2 DNA TOPOISOMERASE 6 SUBUNIT B-LIKE"/>
    <property type="match status" value="1"/>
</dbReference>
<dbReference type="EMBL" id="JALJOT010000011">
    <property type="protein sequence ID" value="KAK9905726.1"/>
    <property type="molecule type" value="Genomic_DNA"/>
</dbReference>
<evidence type="ECO:0000313" key="1">
    <source>
        <dbReference type="EMBL" id="KAK9905726.1"/>
    </source>
</evidence>
<protein>
    <submittedName>
        <fullName evidence="1">Uncharacterized protein</fullName>
    </submittedName>
</protein>
<evidence type="ECO:0000313" key="2">
    <source>
        <dbReference type="Proteomes" id="UP001491310"/>
    </source>
</evidence>
<dbReference type="InterPro" id="IPR034566">
    <property type="entry name" value="MTOPVIB_plant"/>
</dbReference>
<gene>
    <name evidence="1" type="ORF">WJX75_005278</name>
</gene>